<comment type="caution">
    <text evidence="1">The sequence shown here is derived from an EMBL/GenBank/DDBJ whole genome shotgun (WGS) entry which is preliminary data.</text>
</comment>
<accession>A0AA38REQ5</accession>
<evidence type="ECO:0000313" key="1">
    <source>
        <dbReference type="EMBL" id="KAJ9138257.1"/>
    </source>
</evidence>
<name>A0AA38REQ5_9PEZI</name>
<dbReference type="AlphaFoldDB" id="A0AA38REQ5"/>
<sequence length="113" mass="12638">MEVICKKTIPQITLLKSEKGLDAWKLSVGDVFKFYGMEKIVSQAGARPRKRAFRDRGHAAFLLGLLSASVSPVANRLVKTGWDFGNSQQEPEDLYDHVLRLMETIMAFPASDP</sequence>
<gene>
    <name evidence="1" type="ORF">NKR19_g7933</name>
</gene>
<organism evidence="1 2">
    <name type="scientific">Coniochaeta hoffmannii</name>
    <dbReference type="NCBI Taxonomy" id="91930"/>
    <lineage>
        <taxon>Eukaryota</taxon>
        <taxon>Fungi</taxon>
        <taxon>Dikarya</taxon>
        <taxon>Ascomycota</taxon>
        <taxon>Pezizomycotina</taxon>
        <taxon>Sordariomycetes</taxon>
        <taxon>Sordariomycetidae</taxon>
        <taxon>Coniochaetales</taxon>
        <taxon>Coniochaetaceae</taxon>
        <taxon>Coniochaeta</taxon>
    </lineage>
</organism>
<evidence type="ECO:0000313" key="2">
    <source>
        <dbReference type="Proteomes" id="UP001174691"/>
    </source>
</evidence>
<dbReference type="Proteomes" id="UP001174691">
    <property type="component" value="Unassembled WGS sequence"/>
</dbReference>
<keyword evidence="2" id="KW-1185">Reference proteome</keyword>
<proteinExistence type="predicted"/>
<dbReference type="EMBL" id="JANBVN010000148">
    <property type="protein sequence ID" value="KAJ9138257.1"/>
    <property type="molecule type" value="Genomic_DNA"/>
</dbReference>
<protein>
    <submittedName>
        <fullName evidence="1">Uncharacterized protein</fullName>
    </submittedName>
</protein>
<reference evidence="1" key="1">
    <citation type="submission" date="2022-07" db="EMBL/GenBank/DDBJ databases">
        <title>Fungi with potential for degradation of polypropylene.</title>
        <authorList>
            <person name="Gostincar C."/>
        </authorList>
    </citation>
    <scope>NUCLEOTIDE SEQUENCE</scope>
    <source>
        <strain evidence="1">EXF-13287</strain>
    </source>
</reference>